<dbReference type="AlphaFoldDB" id="A0A2T6BFL6"/>
<keyword evidence="3 6" id="KW-0479">Metal-binding</keyword>
<dbReference type="RefSeq" id="WP_107847133.1">
    <property type="nucleotide sequence ID" value="NZ_QBKS01000002.1"/>
</dbReference>
<dbReference type="Pfam" id="PF03150">
    <property type="entry name" value="CCP_MauG"/>
    <property type="match status" value="1"/>
</dbReference>
<dbReference type="EMBL" id="QBKS01000002">
    <property type="protein sequence ID" value="PTX54841.1"/>
    <property type="molecule type" value="Genomic_DNA"/>
</dbReference>
<evidence type="ECO:0000313" key="8">
    <source>
        <dbReference type="EMBL" id="PTX54841.1"/>
    </source>
</evidence>
<sequence length="406" mass="44486">MAWERVTPEMYPEFDTAEAKLGQLLFYDPILSGNRNISCGTCHHHDLFSADGLSLGIGEGGVGLGPQRVVGPDGIKKRVPRHAPALWNIGAKEFTVFFHDGRVSASEDYGNGINSPAEEWLPEGLDSLLAAQALFPLTAQFEMAGNPKENEVAGAIHDRIDYAWPILSKRVRAIPAYREMFTQIGVQEAKIADIVNALASFMDSEWRSFDSPYDLGTMTPAQTRGAELFYGEAGCSTCHSGPFQTDHDFHAIGLPAFGPGRTRRFDPIPRDVGRMAESNDLDDAYRFRTPSLRNVALTAPYGHNGAFPTLEGIIRHHLDPRASLDQWTPAMARLPKAPAVEKIDFVIQSDSREMARQRAKLDITPVDLTDAQVADLVAFMHALSGGDSRYGRLGRPETVPSGLAVD</sequence>
<dbReference type="GO" id="GO:0004130">
    <property type="term" value="F:cytochrome-c peroxidase activity"/>
    <property type="evidence" value="ECO:0007669"/>
    <property type="project" value="TreeGrafter"/>
</dbReference>
<feature type="domain" description="Cytochrome c" evidence="7">
    <location>
        <begin position="220"/>
        <end position="384"/>
    </location>
</feature>
<keyword evidence="9" id="KW-1185">Reference proteome</keyword>
<proteinExistence type="predicted"/>
<protein>
    <submittedName>
        <fullName evidence="8">Cytochrome c peroxidase</fullName>
    </submittedName>
</protein>
<evidence type="ECO:0000259" key="7">
    <source>
        <dbReference type="PROSITE" id="PS51007"/>
    </source>
</evidence>
<name>A0A2T6BFL6_9RHOB</name>
<dbReference type="InterPro" id="IPR036909">
    <property type="entry name" value="Cyt_c-like_dom_sf"/>
</dbReference>
<reference evidence="8 9" key="1">
    <citation type="submission" date="2018-04" db="EMBL/GenBank/DDBJ databases">
        <title>Genomic Encyclopedia of Archaeal and Bacterial Type Strains, Phase II (KMG-II): from individual species to whole genera.</title>
        <authorList>
            <person name="Goeker M."/>
        </authorList>
    </citation>
    <scope>NUCLEOTIDE SEQUENCE [LARGE SCALE GENOMIC DNA]</scope>
    <source>
        <strain evidence="8 9">DSM 100977</strain>
    </source>
</reference>
<accession>A0A2T6BFL6</accession>
<dbReference type="GO" id="GO:0030313">
    <property type="term" value="C:cell envelope"/>
    <property type="evidence" value="ECO:0007669"/>
    <property type="project" value="UniProtKB-SubCell"/>
</dbReference>
<feature type="domain" description="Cytochrome c" evidence="7">
    <location>
        <begin position="17"/>
        <end position="114"/>
    </location>
</feature>
<dbReference type="PANTHER" id="PTHR30600">
    <property type="entry name" value="CYTOCHROME C PEROXIDASE-RELATED"/>
    <property type="match status" value="1"/>
</dbReference>
<evidence type="ECO:0000256" key="1">
    <source>
        <dbReference type="ARBA" id="ARBA00004196"/>
    </source>
</evidence>
<dbReference type="PROSITE" id="PS51007">
    <property type="entry name" value="CYTC"/>
    <property type="match status" value="2"/>
</dbReference>
<evidence type="ECO:0000256" key="2">
    <source>
        <dbReference type="ARBA" id="ARBA00022617"/>
    </source>
</evidence>
<comment type="subcellular location">
    <subcellularLocation>
        <location evidence="1">Cell envelope</location>
    </subcellularLocation>
</comment>
<dbReference type="Proteomes" id="UP000243978">
    <property type="component" value="Unassembled WGS sequence"/>
</dbReference>
<dbReference type="GO" id="GO:0009055">
    <property type="term" value="F:electron transfer activity"/>
    <property type="evidence" value="ECO:0007669"/>
    <property type="project" value="InterPro"/>
</dbReference>
<evidence type="ECO:0000313" key="9">
    <source>
        <dbReference type="Proteomes" id="UP000243978"/>
    </source>
</evidence>
<organism evidence="8 9">
    <name type="scientific">Litoreibacter ponti</name>
    <dbReference type="NCBI Taxonomy" id="1510457"/>
    <lineage>
        <taxon>Bacteria</taxon>
        <taxon>Pseudomonadati</taxon>
        <taxon>Pseudomonadota</taxon>
        <taxon>Alphaproteobacteria</taxon>
        <taxon>Rhodobacterales</taxon>
        <taxon>Roseobacteraceae</taxon>
        <taxon>Litoreibacter</taxon>
    </lineage>
</organism>
<keyword evidence="4" id="KW-0560">Oxidoreductase</keyword>
<keyword evidence="2 6" id="KW-0349">Heme</keyword>
<dbReference type="InterPro" id="IPR051395">
    <property type="entry name" value="Cytochrome_c_Peroxidase/MauG"/>
</dbReference>
<comment type="caution">
    <text evidence="8">The sequence shown here is derived from an EMBL/GenBank/DDBJ whole genome shotgun (WGS) entry which is preliminary data.</text>
</comment>
<dbReference type="GO" id="GO:0020037">
    <property type="term" value="F:heme binding"/>
    <property type="evidence" value="ECO:0007669"/>
    <property type="project" value="InterPro"/>
</dbReference>
<gene>
    <name evidence="8" type="ORF">C8N43_3662</name>
</gene>
<dbReference type="OrthoDB" id="9805202at2"/>
<dbReference type="Gene3D" id="1.10.760.10">
    <property type="entry name" value="Cytochrome c-like domain"/>
    <property type="match status" value="2"/>
</dbReference>
<evidence type="ECO:0000256" key="3">
    <source>
        <dbReference type="ARBA" id="ARBA00022723"/>
    </source>
</evidence>
<dbReference type="PANTHER" id="PTHR30600:SF9">
    <property type="entry name" value="BLR7738 PROTEIN"/>
    <property type="match status" value="1"/>
</dbReference>
<dbReference type="InterPro" id="IPR004852">
    <property type="entry name" value="Di-haem_cyt_c_peroxidsae"/>
</dbReference>
<keyword evidence="8" id="KW-0575">Peroxidase</keyword>
<keyword evidence="5 6" id="KW-0408">Iron</keyword>
<dbReference type="GO" id="GO:0046872">
    <property type="term" value="F:metal ion binding"/>
    <property type="evidence" value="ECO:0007669"/>
    <property type="project" value="UniProtKB-KW"/>
</dbReference>
<dbReference type="InterPro" id="IPR009056">
    <property type="entry name" value="Cyt_c-like_dom"/>
</dbReference>
<evidence type="ECO:0000256" key="4">
    <source>
        <dbReference type="ARBA" id="ARBA00023002"/>
    </source>
</evidence>
<evidence type="ECO:0000256" key="5">
    <source>
        <dbReference type="ARBA" id="ARBA00023004"/>
    </source>
</evidence>
<dbReference type="SUPFAM" id="SSF46626">
    <property type="entry name" value="Cytochrome c"/>
    <property type="match status" value="2"/>
</dbReference>
<evidence type="ECO:0000256" key="6">
    <source>
        <dbReference type="PROSITE-ProRule" id="PRU00433"/>
    </source>
</evidence>